<feature type="region of interest" description="Disordered" evidence="1">
    <location>
        <begin position="69"/>
        <end position="132"/>
    </location>
</feature>
<protein>
    <submittedName>
        <fullName evidence="2">Uncharacterized protein</fullName>
    </submittedName>
</protein>
<accession>A0A7W7PTV2</accession>
<sequence length="132" mass="13438">MASPPRRAKYTAEGAARSPELSVSLEQGGAPIAPFPAARRLTWKCSAAAVSHGSPLLSTASVWRPTSFGPAAAHRWNRRKTSGGSRPPHASSDAATGTALRGSSVASPGSRPAPTARSARVGEAEGEVVRAG</sequence>
<evidence type="ECO:0000256" key="1">
    <source>
        <dbReference type="SAM" id="MobiDB-lite"/>
    </source>
</evidence>
<feature type="region of interest" description="Disordered" evidence="1">
    <location>
        <begin position="1"/>
        <end position="29"/>
    </location>
</feature>
<organism evidence="2 3">
    <name type="scientific">Streptomyces griseomycini</name>
    <dbReference type="NCBI Taxonomy" id="66895"/>
    <lineage>
        <taxon>Bacteria</taxon>
        <taxon>Bacillati</taxon>
        <taxon>Actinomycetota</taxon>
        <taxon>Actinomycetes</taxon>
        <taxon>Kitasatosporales</taxon>
        <taxon>Streptomycetaceae</taxon>
        <taxon>Streptomyces</taxon>
    </lineage>
</organism>
<dbReference type="AlphaFoldDB" id="A0A7W7PTV2"/>
<comment type="caution">
    <text evidence="2">The sequence shown here is derived from an EMBL/GenBank/DDBJ whole genome shotgun (WGS) entry which is preliminary data.</text>
</comment>
<evidence type="ECO:0000313" key="2">
    <source>
        <dbReference type="EMBL" id="MBB4901191.1"/>
    </source>
</evidence>
<dbReference type="Proteomes" id="UP000579523">
    <property type="component" value="Unassembled WGS sequence"/>
</dbReference>
<gene>
    <name evidence="2" type="ORF">FHS37_005271</name>
</gene>
<reference evidence="2 3" key="1">
    <citation type="submission" date="2020-08" db="EMBL/GenBank/DDBJ databases">
        <title>Genomic Encyclopedia of Type Strains, Phase III (KMG-III): the genomes of soil and plant-associated and newly described type strains.</title>
        <authorList>
            <person name="Whitman W."/>
        </authorList>
    </citation>
    <scope>NUCLEOTIDE SEQUENCE [LARGE SCALE GENOMIC DNA]</scope>
    <source>
        <strain evidence="2 3">CECT 3273</strain>
    </source>
</reference>
<proteinExistence type="predicted"/>
<dbReference type="EMBL" id="JACHJI010000009">
    <property type="protein sequence ID" value="MBB4901191.1"/>
    <property type="molecule type" value="Genomic_DNA"/>
</dbReference>
<evidence type="ECO:0000313" key="3">
    <source>
        <dbReference type="Proteomes" id="UP000579523"/>
    </source>
</evidence>
<keyword evidence="3" id="KW-1185">Reference proteome</keyword>
<name>A0A7W7PTV2_9ACTN</name>